<evidence type="ECO:0000256" key="5">
    <source>
        <dbReference type="SAM" id="Coils"/>
    </source>
</evidence>
<evidence type="ECO:0000256" key="2">
    <source>
        <dbReference type="ARBA" id="ARBA00022448"/>
    </source>
</evidence>
<keyword evidence="8" id="KW-1185">Reference proteome</keyword>
<gene>
    <name evidence="7" type="ORF">GCM10009545_15900</name>
</gene>
<keyword evidence="5" id="KW-0175">Coiled coil</keyword>
<name>A0ABN1C9G3_9PSEU</name>
<dbReference type="Gene3D" id="3.40.190.100">
    <property type="entry name" value="Glycine betaine-binding periplasmic protein, domain 2"/>
    <property type="match status" value="1"/>
</dbReference>
<keyword evidence="4" id="KW-0472">Membrane</keyword>
<dbReference type="Proteomes" id="UP001500220">
    <property type="component" value="Unassembled WGS sequence"/>
</dbReference>
<evidence type="ECO:0000313" key="7">
    <source>
        <dbReference type="EMBL" id="GAA0514566.1"/>
    </source>
</evidence>
<dbReference type="CDD" id="cd13639">
    <property type="entry name" value="PBP2_OpuAC_like"/>
    <property type="match status" value="1"/>
</dbReference>
<protein>
    <recommendedName>
        <fullName evidence="6">ABC-type glycine betaine transport system substrate-binding domain-containing protein</fullName>
    </recommendedName>
</protein>
<evidence type="ECO:0000256" key="1">
    <source>
        <dbReference type="ARBA" id="ARBA00004236"/>
    </source>
</evidence>
<evidence type="ECO:0000313" key="8">
    <source>
        <dbReference type="Proteomes" id="UP001500220"/>
    </source>
</evidence>
<proteinExistence type="predicted"/>
<dbReference type="PANTHER" id="PTHR47737:SF1">
    <property type="entry name" value="GLYCINE BETAINE_PROLINE BETAINE TRANSPORT SYSTEM PERMEASE PROTEIN PROW"/>
    <property type="match status" value="1"/>
</dbReference>
<evidence type="ECO:0000256" key="4">
    <source>
        <dbReference type="ARBA" id="ARBA00023136"/>
    </source>
</evidence>
<dbReference type="RefSeq" id="WP_346072626.1">
    <property type="nucleotide sequence ID" value="NZ_BAAAHC010000006.1"/>
</dbReference>
<dbReference type="Pfam" id="PF04069">
    <property type="entry name" value="OpuAC"/>
    <property type="match status" value="1"/>
</dbReference>
<evidence type="ECO:0000256" key="3">
    <source>
        <dbReference type="ARBA" id="ARBA00022475"/>
    </source>
</evidence>
<evidence type="ECO:0000259" key="6">
    <source>
        <dbReference type="Pfam" id="PF04069"/>
    </source>
</evidence>
<feature type="coiled-coil region" evidence="5">
    <location>
        <begin position="249"/>
        <end position="283"/>
    </location>
</feature>
<dbReference type="SUPFAM" id="SSF53850">
    <property type="entry name" value="Periplasmic binding protein-like II"/>
    <property type="match status" value="1"/>
</dbReference>
<accession>A0ABN1C9G3</accession>
<dbReference type="Gene3D" id="3.10.105.10">
    <property type="entry name" value="Dipeptide-binding Protein, Domain 3"/>
    <property type="match status" value="2"/>
</dbReference>
<dbReference type="PROSITE" id="PS51257">
    <property type="entry name" value="PROKAR_LIPOPROTEIN"/>
    <property type="match status" value="1"/>
</dbReference>
<feature type="domain" description="ABC-type glycine betaine transport system substrate-binding" evidence="6">
    <location>
        <begin position="40"/>
        <end position="286"/>
    </location>
</feature>
<dbReference type="EMBL" id="BAAAHC010000006">
    <property type="protein sequence ID" value="GAA0514566.1"/>
    <property type="molecule type" value="Genomic_DNA"/>
</dbReference>
<keyword evidence="3" id="KW-1003">Cell membrane</keyword>
<dbReference type="PANTHER" id="PTHR47737">
    <property type="entry name" value="GLYCINE BETAINE/PROLINE BETAINE TRANSPORT SYSTEM PERMEASE PROTEIN PROW"/>
    <property type="match status" value="1"/>
</dbReference>
<keyword evidence="2" id="KW-0813">Transport</keyword>
<dbReference type="InterPro" id="IPR007210">
    <property type="entry name" value="ABC_Gly_betaine_transp_sub-bd"/>
</dbReference>
<comment type="caution">
    <text evidence="7">The sequence shown here is derived from an EMBL/GenBank/DDBJ whole genome shotgun (WGS) entry which is preliminary data.</text>
</comment>
<comment type="subcellular location">
    <subcellularLocation>
        <location evidence="1">Cell membrane</location>
    </subcellularLocation>
</comment>
<sequence length="299" mass="32718">MLTSTRPRTLVALLAALAALVLVVAGCGGREPQTGQQAKAINIGYIAWDEDIAVTYLYKELLEQRGYRVNATELEVGPIYAGLAQGNPDLFLDTWLPQTHSDYWKQYGPQLEDLGVWYDKGTLNIAVPKYLTDINSIADLKGRAGLFNGVITGIDPGAGLSRTTKDGAIPAYGLTGEYTLQTSSTTAMLASLEKAINEQKPIVVTLWHPHWAYARYPIKDLQDPKGAMGQAEQLHAVGRQGFTRDFPEVAEMIRNFRLTDEQLSSLENEINSAQKGQEQAAARKWADAHPEVINSFAGG</sequence>
<organism evidence="7 8">
    <name type="scientific">Saccharopolyspora thermophila</name>
    <dbReference type="NCBI Taxonomy" id="89367"/>
    <lineage>
        <taxon>Bacteria</taxon>
        <taxon>Bacillati</taxon>
        <taxon>Actinomycetota</taxon>
        <taxon>Actinomycetes</taxon>
        <taxon>Pseudonocardiales</taxon>
        <taxon>Pseudonocardiaceae</taxon>
        <taxon>Saccharopolyspora</taxon>
    </lineage>
</organism>
<reference evidence="7 8" key="1">
    <citation type="journal article" date="2019" name="Int. J. Syst. Evol. Microbiol.">
        <title>The Global Catalogue of Microorganisms (GCM) 10K type strain sequencing project: providing services to taxonomists for standard genome sequencing and annotation.</title>
        <authorList>
            <consortium name="The Broad Institute Genomics Platform"/>
            <consortium name="The Broad Institute Genome Sequencing Center for Infectious Disease"/>
            <person name="Wu L."/>
            <person name="Ma J."/>
        </authorList>
    </citation>
    <scope>NUCLEOTIDE SEQUENCE [LARGE SCALE GENOMIC DNA]</scope>
    <source>
        <strain evidence="7 8">JCM 10664</strain>
    </source>
</reference>